<keyword evidence="1" id="KW-1133">Transmembrane helix</keyword>
<keyword evidence="1" id="KW-0812">Transmembrane</keyword>
<feature type="transmembrane region" description="Helical" evidence="1">
    <location>
        <begin position="33"/>
        <end position="63"/>
    </location>
</feature>
<keyword evidence="1" id="KW-0472">Membrane</keyword>
<sequence>MKKEFLIIKNHFNISLNKFIFGNKSNKKNISSLIFNLIIGFFLGVIIFCIGLLVSIFVINIFLDKIMYLSYQEKINYFSVVLFMFLLNCTFENLQSNVLRFLHSRDYLFLVTSPIKAGELLIGKLADRYILKNILRLILLIPLLLLLFLNLNLDVITIFYCFILTFILLIFSFVIRMYVLLHLVKTKLLNRRSYQYVLLKLFILISSVFSLIYLMIPFKTILFNNQVNMFINKVLNFEFIQECFNLLTSKFTFHYGISLSLFEIENQNYYFPITFLLCIFLFSLLMIVLVKRSFSKINLLEFTNLISNYQQVKYDQNVHIKIEITPGFSLIFKLFPKKVRIILVKDFKNFIRDRQYYWIYRISVILIGYLFIFFSFYLIDRFVGGFTFNKTYVGFLLAIYGVSLTISNLIDRFGIDAEGNNFIILKLSPVRASQILLAKMGGLILFTVPFSIIFCIVSLFVFKTNLLLLLLVVIFSVPTLSIIFISASSVFPNFNYESLLDLPSTNAKFIGTFLGVTYLSIVGSLIYYIDSFLIFSGVFLVFNILLSFLLFRISCKKIESSNMESFESYRSIIE</sequence>
<dbReference type="Proteomes" id="UP000224044">
    <property type="component" value="Unassembled WGS sequence"/>
</dbReference>
<feature type="transmembrane region" description="Helical" evidence="1">
    <location>
        <begin position="358"/>
        <end position="379"/>
    </location>
</feature>
<feature type="transmembrane region" description="Helical" evidence="1">
    <location>
        <begin position="534"/>
        <end position="553"/>
    </location>
</feature>
<comment type="caution">
    <text evidence="2">The sequence shown here is derived from an EMBL/GenBank/DDBJ whole genome shotgun (WGS) entry which is preliminary data.</text>
</comment>
<feature type="transmembrane region" description="Helical" evidence="1">
    <location>
        <begin position="391"/>
        <end position="415"/>
    </location>
</feature>
<feature type="transmembrane region" description="Helical" evidence="1">
    <location>
        <begin position="196"/>
        <end position="216"/>
    </location>
</feature>
<feature type="transmembrane region" description="Helical" evidence="1">
    <location>
        <begin position="466"/>
        <end position="488"/>
    </location>
</feature>
<feature type="transmembrane region" description="Helical" evidence="1">
    <location>
        <begin position="157"/>
        <end position="184"/>
    </location>
</feature>
<name>A0AAP8JX15_9BACI</name>
<feature type="transmembrane region" description="Helical" evidence="1">
    <location>
        <begin position="269"/>
        <end position="290"/>
    </location>
</feature>
<feature type="transmembrane region" description="Helical" evidence="1">
    <location>
        <begin position="436"/>
        <end position="460"/>
    </location>
</feature>
<gene>
    <name evidence="2" type="ORF">COF62_16315</name>
</gene>
<protein>
    <submittedName>
        <fullName evidence="2">Uncharacterized protein</fullName>
    </submittedName>
</protein>
<evidence type="ECO:0000313" key="3">
    <source>
        <dbReference type="Proteomes" id="UP000224044"/>
    </source>
</evidence>
<proteinExistence type="predicted"/>
<feature type="transmembrane region" description="Helical" evidence="1">
    <location>
        <begin position="75"/>
        <end position="94"/>
    </location>
</feature>
<reference evidence="2 3" key="1">
    <citation type="submission" date="2017-09" db="EMBL/GenBank/DDBJ databases">
        <title>Large-scale bioinformatics analysis of Bacillus genomes uncovers conserved roles of natural products in bacterial physiology.</title>
        <authorList>
            <consortium name="Agbiome Team Llc"/>
            <person name="Bleich R.M."/>
            <person name="Grubbs K.J."/>
            <person name="Santa Maria K.C."/>
            <person name="Allen S.E."/>
            <person name="Farag S."/>
            <person name="Shank E.A."/>
            <person name="Bowers A."/>
        </authorList>
    </citation>
    <scope>NUCLEOTIDE SEQUENCE [LARGE SCALE GENOMIC DNA]</scope>
    <source>
        <strain evidence="2 3">AFS042148</strain>
    </source>
</reference>
<evidence type="ECO:0000256" key="1">
    <source>
        <dbReference type="SAM" id="Phobius"/>
    </source>
</evidence>
<organism evidence="2 3">
    <name type="scientific">Bacillus toyonensis</name>
    <dbReference type="NCBI Taxonomy" id="155322"/>
    <lineage>
        <taxon>Bacteria</taxon>
        <taxon>Bacillati</taxon>
        <taxon>Bacillota</taxon>
        <taxon>Bacilli</taxon>
        <taxon>Bacillales</taxon>
        <taxon>Bacillaceae</taxon>
        <taxon>Bacillus</taxon>
        <taxon>Bacillus cereus group</taxon>
    </lineage>
</organism>
<feature type="transmembrane region" description="Helical" evidence="1">
    <location>
        <begin position="509"/>
        <end position="528"/>
    </location>
</feature>
<accession>A0AAP8JX15</accession>
<dbReference type="AlphaFoldDB" id="A0AAP8JX15"/>
<dbReference type="EMBL" id="NUSY01000023">
    <property type="protein sequence ID" value="PHE11411.1"/>
    <property type="molecule type" value="Genomic_DNA"/>
</dbReference>
<evidence type="ECO:0000313" key="2">
    <source>
        <dbReference type="EMBL" id="PHE11411.1"/>
    </source>
</evidence>
<dbReference type="RefSeq" id="WP_097882618.1">
    <property type="nucleotide sequence ID" value="NZ_JBALNA010000159.1"/>
</dbReference>
<feature type="transmembrane region" description="Helical" evidence="1">
    <location>
        <begin position="134"/>
        <end position="151"/>
    </location>
</feature>